<name>A0A382S0X1_9ZZZZ</name>
<proteinExistence type="predicted"/>
<accession>A0A382S0X1</accession>
<reference evidence="1" key="1">
    <citation type="submission" date="2018-05" db="EMBL/GenBank/DDBJ databases">
        <authorList>
            <person name="Lanie J.A."/>
            <person name="Ng W.-L."/>
            <person name="Kazmierczak K.M."/>
            <person name="Andrzejewski T.M."/>
            <person name="Davidsen T.M."/>
            <person name="Wayne K.J."/>
            <person name="Tettelin H."/>
            <person name="Glass J.I."/>
            <person name="Rusch D."/>
            <person name="Podicherti R."/>
            <person name="Tsui H.-C.T."/>
            <person name="Winkler M.E."/>
        </authorList>
    </citation>
    <scope>NUCLEOTIDE SEQUENCE</scope>
</reference>
<sequence length="41" mass="4147">MGSGIHTAVLIPCLNEAATVGSVVAGFKAALPGCHVYVYDN</sequence>
<protein>
    <recommendedName>
        <fullName evidence="2">Glycosyltransferase 2-like domain-containing protein</fullName>
    </recommendedName>
</protein>
<dbReference type="AlphaFoldDB" id="A0A382S0X1"/>
<organism evidence="1">
    <name type="scientific">marine metagenome</name>
    <dbReference type="NCBI Taxonomy" id="408172"/>
    <lineage>
        <taxon>unclassified sequences</taxon>
        <taxon>metagenomes</taxon>
        <taxon>ecological metagenomes</taxon>
    </lineage>
</organism>
<feature type="non-terminal residue" evidence="1">
    <location>
        <position position="41"/>
    </location>
</feature>
<dbReference type="EMBL" id="UINC01125585">
    <property type="protein sequence ID" value="SVD03513.1"/>
    <property type="molecule type" value="Genomic_DNA"/>
</dbReference>
<evidence type="ECO:0008006" key="2">
    <source>
        <dbReference type="Google" id="ProtNLM"/>
    </source>
</evidence>
<evidence type="ECO:0000313" key="1">
    <source>
        <dbReference type="EMBL" id="SVD03513.1"/>
    </source>
</evidence>
<gene>
    <name evidence="1" type="ORF">METZ01_LOCUS356367</name>
</gene>